<feature type="compositionally biased region" description="Basic and acidic residues" evidence="15">
    <location>
        <begin position="135"/>
        <end position="154"/>
    </location>
</feature>
<sequence length="2052" mass="217970">MSRRAGAGATAAEDAVVPASPTHSAKRREKAASGFFSFFRWFRKGRGDGDEEEDAQGDADADGDVEDEGAPGGSLPPTPASLRVVRAHSASCGSIDTLFSTATVSSFAFVAPAAYRPFGPALAPEKWIAPGPDTDTYRQRVQERERAREQDRGLTLRRKYRLFGSDSHLRSPDASPRPARANFRSPEASPRTARAHVRSPSSSEASPRPERGHFRSPSSPETSPRPPRAHPQPQPASGTAATPAAGASLGRKKRRAPSPPASPKAYADLSLPSAWRKGARPEEAADGSAQRPRHRRAASESAKDKRAGAYCHVKGKRRAPPPPSPQPADQTGGSLDRFRPRGSSFGRKKRPAPQPPSPAPAPAPAPSPAPAATASTKRKKDQETQAAAGGPPQGTGSLPPEERERLLCDIAQLKAQAQAQAEAQSRRRSMGSPPSVRSQLFAVDADLPVVANDSLKLERGVLKPSKEAARAVEQPAPTAAAGGGAAAGATPPAPVSPRPWYKRSLSAKEPKRDLFKSLEKRKKRVEEQEEWAPEAGIPRVPAPAPAPSDGSSVGSSGGGGSRLGFLARLEERRSGGEKRRSQVSLLANISALDREAAEIVQKEQAREQALAAAHDARFYVPAFPAGPPPPLPPGLDLPPPPHSPPTPLDADPGPGPETPKRSSAKELISLFNAIGNVTKVTVNSAFFSREGGEKRFSFSGGGVKTQMATTTTTEEAQRVVVQGACVQQKHITSITTTTTTVVGNHQGEPGSDVVIQEVDEDGEEVNGAAEPAAAGRDFRRRRPLSPSIPTIDEQPEGVSPAPTLPLGSSPPGPDALMLAKRLTIWACPRCTLENPRWRITCDACGRWRPADAAIPDSATNANSIFTSFSDSPAFNHTPDTNTSDVAPASVSSNPAPALASSSKTVLTSNSALASNPSTSSNPSTVSNSTTVSNPTPSSNPTPIPITAPTYNSVSVSNHVANPTPSPAASKGIDWERELKRYFPGNGKTPAASKAAETPARPTNNDSKAPEEATKATKPKNDEAVKDSKSAAKLALPSTFIGGRTKADEKRQGASPSLAPAPKTGNAATTASGPAPAASSASTPAATEAPDVDEVRKARLAFFSRDQPEGKTKGKEAVYAGLKLPKDEKEKKKLKEMLKEMKDSLPRRDPKGAVAGGSSALEPQAHRGAVPKVLDAKAAGVSSNAKAPKVSTSCQTASVVRKVQAAGKGASAVPVTVEELWGAGAGTSAKAGAEGGLLYTSVGKPSAPPCPGGGAAPVPPSRTFELIRARDFATIEATKTAGIAAGAHVYANVPTAASPPPPPQPARRRAHRGNESLASTSAGSDAATATSSSAAASPPPDDDSGADAEAEAEAELEAEVEPEGSACSTSDNSEVERLTAQLTLPKGLAAFKADLQAEARAEGEAGRHRVNTLAVNRLLRRLEAAIVGGQHHQAALLARDLARLRINCCVTRQKPRAPPGPAAITVDMYVEDKVSHQGPIPLQVTPGMTVAELKQKVEQQFEIPVAVQRWILGKMLASDDNKTLEEHNVSTNGCPMFLYLVAPEGEQESDAVTAAPAEPELPEEQVTPASPAAQPPPPPPPEKGGGWYYNHEDDRYSFCEDTESEMATDDEGDDERSDTSPAKLPLHQQKGMPQVPLLNTLNEPELEVREGKDDERENEEEEEDDDEEEEEEEEQGELGERPVLVQPSAVIIHDRPVVIEAPAATAIQKDVTPANVAVAGGSANHADIGTMKLGWKCPVCTLMNSPTRPGCAACTTERPLKYVVPVEYRANVHEMERIRKEAQGDQELLQAEANAKAPPEQNEHYQELVNLDNTDLVPNTDPFDCSVCFTPCDRHEGVVLRDCLHTFCKPCLVNTVQFNEEAEVKCPFRDNNYACDSVLQEREIKALVPQHVYEQHLAKSVAQAENKIGNTFHCKTPDCRGWCIFEDNVNEFRCPVCRVINCLTCQAIHEGINCKQYQEQVQQQSETNADARRTKEMLEEMVVRGEAMACPTCQVVLMKKWGCDWLRCSMCKTEICWVTRGPRWGPGGKGDTTGGCQCGLNGVKCHPRCNYCH</sequence>
<keyword evidence="21" id="KW-1185">Reference proteome</keyword>
<evidence type="ECO:0000256" key="2">
    <source>
        <dbReference type="ARBA" id="ARBA00004906"/>
    </source>
</evidence>
<dbReference type="InterPro" id="IPR047557">
    <property type="entry name" value="Rcat_RBR_HOIL1"/>
</dbReference>
<feature type="region of interest" description="Disordered" evidence="15">
    <location>
        <begin position="981"/>
        <end position="1092"/>
    </location>
</feature>
<feature type="compositionally biased region" description="Basic and acidic residues" evidence="15">
    <location>
        <begin position="568"/>
        <end position="580"/>
    </location>
</feature>
<keyword evidence="8" id="KW-0479">Metal-binding</keyword>
<feature type="compositionally biased region" description="Low complexity" evidence="15">
    <location>
        <begin position="1"/>
        <end position="19"/>
    </location>
</feature>
<evidence type="ECO:0000256" key="13">
    <source>
        <dbReference type="PROSITE-ProRule" id="PRU00322"/>
    </source>
</evidence>
<evidence type="ECO:0000313" key="21">
    <source>
        <dbReference type="Proteomes" id="UP001378592"/>
    </source>
</evidence>
<feature type="region of interest" description="Disordered" evidence="15">
    <location>
        <begin position="875"/>
        <end position="945"/>
    </location>
</feature>
<dbReference type="Gene3D" id="2.30.30.380">
    <property type="entry name" value="Zn-finger domain of Sec23/24"/>
    <property type="match status" value="2"/>
</dbReference>
<dbReference type="FunFam" id="3.30.40.10:FF:000137">
    <property type="entry name" value="RanBP-type and C3HC4-type zinc finger-containing protein 1"/>
    <property type="match status" value="1"/>
</dbReference>
<keyword evidence="14" id="KW-0175">Coiled coil</keyword>
<evidence type="ECO:0000256" key="12">
    <source>
        <dbReference type="ARBA" id="ARBA00022833"/>
    </source>
</evidence>
<dbReference type="Proteomes" id="UP001378592">
    <property type="component" value="Unassembled WGS sequence"/>
</dbReference>
<dbReference type="SUPFAM" id="SSF57850">
    <property type="entry name" value="RING/U-box"/>
    <property type="match status" value="3"/>
</dbReference>
<keyword evidence="11" id="KW-0833">Ubl conjugation pathway</keyword>
<reference evidence="20 21" key="1">
    <citation type="submission" date="2024-03" db="EMBL/GenBank/DDBJ databases">
        <title>The genome assembly and annotation of the cricket Gryllus longicercus Weissman &amp; Gray.</title>
        <authorList>
            <person name="Szrajer S."/>
            <person name="Gray D."/>
            <person name="Ylla G."/>
        </authorList>
    </citation>
    <scope>NUCLEOTIDE SEQUENCE [LARGE SCALE GENOMIC DNA]</scope>
    <source>
        <strain evidence="20">DAG 2021-001</strain>
        <tissue evidence="20">Whole body minus gut</tissue>
    </source>
</reference>
<dbReference type="GO" id="GO:0061630">
    <property type="term" value="F:ubiquitin protein ligase activity"/>
    <property type="evidence" value="ECO:0007669"/>
    <property type="project" value="UniProtKB-EC"/>
</dbReference>
<comment type="caution">
    <text evidence="20">The sequence shown here is derived from an EMBL/GenBank/DDBJ whole genome shotgun (WGS) entry which is preliminary data.</text>
</comment>
<evidence type="ECO:0000256" key="14">
    <source>
        <dbReference type="SAM" id="Coils"/>
    </source>
</evidence>
<feature type="domain" description="RING-type" evidence="17">
    <location>
        <begin position="1824"/>
        <end position="1866"/>
    </location>
</feature>
<evidence type="ECO:0000256" key="7">
    <source>
        <dbReference type="ARBA" id="ARBA00022679"/>
    </source>
</evidence>
<feature type="compositionally biased region" description="Acidic residues" evidence="15">
    <location>
        <begin position="1655"/>
        <end position="1676"/>
    </location>
</feature>
<dbReference type="Pfam" id="PF00240">
    <property type="entry name" value="ubiquitin"/>
    <property type="match status" value="1"/>
</dbReference>
<evidence type="ECO:0000256" key="3">
    <source>
        <dbReference type="ARBA" id="ARBA00008278"/>
    </source>
</evidence>
<feature type="compositionally biased region" description="Pro residues" evidence="15">
    <location>
        <begin position="352"/>
        <end position="369"/>
    </location>
</feature>
<dbReference type="PROSITE" id="PS51873">
    <property type="entry name" value="TRIAD"/>
    <property type="match status" value="1"/>
</dbReference>
<dbReference type="PANTHER" id="PTHR22770">
    <property type="entry name" value="UBIQUITIN CONJUGATING ENZYME 7 INTERACTING PROTEIN-RELATED"/>
    <property type="match status" value="1"/>
</dbReference>
<dbReference type="InterPro" id="IPR044066">
    <property type="entry name" value="TRIAD_supradom"/>
</dbReference>
<dbReference type="SUPFAM" id="SSF54236">
    <property type="entry name" value="Ubiquitin-like"/>
    <property type="match status" value="1"/>
</dbReference>
<dbReference type="EMBL" id="JAZDUA010000211">
    <property type="protein sequence ID" value="KAK7864089.1"/>
    <property type="molecule type" value="Genomic_DNA"/>
</dbReference>
<keyword evidence="12" id="KW-0862">Zinc</keyword>
<evidence type="ECO:0000256" key="10">
    <source>
        <dbReference type="ARBA" id="ARBA00022771"/>
    </source>
</evidence>
<feature type="compositionally biased region" description="Acidic residues" evidence="15">
    <location>
        <begin position="49"/>
        <end position="69"/>
    </location>
</feature>
<dbReference type="CDD" id="cd16633">
    <property type="entry name" value="mRING-HC-C3HC3D_RBR_HOIL1"/>
    <property type="match status" value="1"/>
</dbReference>
<feature type="compositionally biased region" description="Low complexity" evidence="15">
    <location>
        <begin position="235"/>
        <end position="248"/>
    </location>
</feature>
<feature type="compositionally biased region" description="Acidic residues" evidence="15">
    <location>
        <begin position="1599"/>
        <end position="1615"/>
    </location>
</feature>
<feature type="region of interest" description="Disordered" evidence="15">
    <location>
        <begin position="1293"/>
        <end position="1373"/>
    </location>
</feature>
<dbReference type="GO" id="GO:0008270">
    <property type="term" value="F:zinc ion binding"/>
    <property type="evidence" value="ECO:0007669"/>
    <property type="project" value="UniProtKB-KW"/>
</dbReference>
<dbReference type="CDD" id="cd20358">
    <property type="entry name" value="Rcat_RBR_HOIL1"/>
    <property type="match status" value="1"/>
</dbReference>
<feature type="compositionally biased region" description="Pro residues" evidence="15">
    <location>
        <begin position="624"/>
        <end position="657"/>
    </location>
</feature>
<comment type="similarity">
    <text evidence="3">Belongs to the RBR family.</text>
</comment>
<feature type="compositionally biased region" description="Basic and acidic residues" evidence="15">
    <location>
        <begin position="1645"/>
        <end position="1654"/>
    </location>
</feature>
<feature type="region of interest" description="Disordered" evidence="15">
    <location>
        <begin position="621"/>
        <end position="661"/>
    </location>
</feature>
<comment type="pathway">
    <text evidence="2">Protein modification; protein ubiquitination.</text>
</comment>
<dbReference type="SMART" id="SM00547">
    <property type="entry name" value="ZnF_RBZ"/>
    <property type="match status" value="2"/>
</dbReference>
<dbReference type="InterPro" id="IPR001876">
    <property type="entry name" value="Znf_RanBP2"/>
</dbReference>
<evidence type="ECO:0000259" key="16">
    <source>
        <dbReference type="PROSITE" id="PS50053"/>
    </source>
</evidence>
<feature type="compositionally biased region" description="Pro residues" evidence="15">
    <location>
        <begin position="223"/>
        <end position="234"/>
    </location>
</feature>
<dbReference type="GO" id="GO:0043130">
    <property type="term" value="F:ubiquitin binding"/>
    <property type="evidence" value="ECO:0007669"/>
    <property type="project" value="TreeGrafter"/>
</dbReference>
<feature type="region of interest" description="Disordered" evidence="15">
    <location>
        <begin position="1546"/>
        <end position="1681"/>
    </location>
</feature>
<dbReference type="InterPro" id="IPR000626">
    <property type="entry name" value="Ubiquitin-like_dom"/>
</dbReference>
<dbReference type="Gene3D" id="3.30.40.10">
    <property type="entry name" value="Zinc/RING finger domain, C3HC4 (zinc finger)"/>
    <property type="match status" value="1"/>
</dbReference>
<feature type="compositionally biased region" description="Acidic residues" evidence="15">
    <location>
        <begin position="1339"/>
        <end position="1361"/>
    </location>
</feature>
<evidence type="ECO:0000256" key="15">
    <source>
        <dbReference type="SAM" id="MobiDB-lite"/>
    </source>
</evidence>
<keyword evidence="9" id="KW-0677">Repeat</keyword>
<dbReference type="PROSITE" id="PS50089">
    <property type="entry name" value="ZF_RING_2"/>
    <property type="match status" value="1"/>
</dbReference>
<feature type="region of interest" description="Disordered" evidence="15">
    <location>
        <begin position="122"/>
        <end position="437"/>
    </location>
</feature>
<keyword evidence="10 13" id="KW-0863">Zinc-finger</keyword>
<feature type="coiled-coil region" evidence="14">
    <location>
        <begin position="1953"/>
        <end position="1980"/>
    </location>
</feature>
<keyword evidence="6" id="KW-0597">Phosphoprotein</keyword>
<feature type="region of interest" description="Disordered" evidence="15">
    <location>
        <begin position="764"/>
        <end position="812"/>
    </location>
</feature>
<keyword evidence="7" id="KW-0808">Transferase</keyword>
<feature type="compositionally biased region" description="Pro residues" evidence="15">
    <location>
        <begin position="1572"/>
        <end position="1581"/>
    </location>
</feature>
<dbReference type="SMART" id="SM00213">
    <property type="entry name" value="UBQ"/>
    <property type="match status" value="1"/>
</dbReference>
<comment type="catalytic activity">
    <reaction evidence="1">
        <text>[E2 ubiquitin-conjugating enzyme]-S-ubiquitinyl-L-cysteine + [acceptor protein]-L-lysine = [E2 ubiquitin-conjugating enzyme]-L-cysteine + [acceptor protein]-N(6)-ubiquitinyl-L-lysine.</text>
        <dbReference type="EC" id="2.3.2.31"/>
    </reaction>
</comment>
<evidence type="ECO:0000256" key="9">
    <source>
        <dbReference type="ARBA" id="ARBA00022737"/>
    </source>
</evidence>
<dbReference type="InterPro" id="IPR029071">
    <property type="entry name" value="Ubiquitin-like_domsf"/>
</dbReference>
<protein>
    <recommendedName>
        <fullName evidence="5">RanBP-type and C3HC4-type zinc finger-containing protein 1</fullName>
        <ecNumber evidence="4">2.3.2.31</ecNumber>
    </recommendedName>
</protein>
<dbReference type="GO" id="GO:0009893">
    <property type="term" value="P:positive regulation of metabolic process"/>
    <property type="evidence" value="ECO:0007669"/>
    <property type="project" value="UniProtKB-ARBA"/>
</dbReference>
<evidence type="ECO:0000259" key="17">
    <source>
        <dbReference type="PROSITE" id="PS50089"/>
    </source>
</evidence>
<organism evidence="20 21">
    <name type="scientific">Gryllus longicercus</name>
    <dbReference type="NCBI Taxonomy" id="2509291"/>
    <lineage>
        <taxon>Eukaryota</taxon>
        <taxon>Metazoa</taxon>
        <taxon>Ecdysozoa</taxon>
        <taxon>Arthropoda</taxon>
        <taxon>Hexapoda</taxon>
        <taxon>Insecta</taxon>
        <taxon>Pterygota</taxon>
        <taxon>Neoptera</taxon>
        <taxon>Polyneoptera</taxon>
        <taxon>Orthoptera</taxon>
        <taxon>Ensifera</taxon>
        <taxon>Gryllidea</taxon>
        <taxon>Grylloidea</taxon>
        <taxon>Gryllidae</taxon>
        <taxon>Gryllinae</taxon>
        <taxon>Gryllus</taxon>
    </lineage>
</organism>
<feature type="compositionally biased region" description="Low complexity" evidence="15">
    <location>
        <begin position="1315"/>
        <end position="1335"/>
    </location>
</feature>
<evidence type="ECO:0000256" key="5">
    <source>
        <dbReference type="ARBA" id="ARBA00017887"/>
    </source>
</evidence>
<dbReference type="GO" id="GO:0043161">
    <property type="term" value="P:proteasome-mediated ubiquitin-dependent protein catabolic process"/>
    <property type="evidence" value="ECO:0007669"/>
    <property type="project" value="TreeGrafter"/>
</dbReference>
<feature type="domain" description="RanBP2-type" evidence="18">
    <location>
        <begin position="1726"/>
        <end position="1759"/>
    </location>
</feature>
<dbReference type="PROSITE" id="PS50199">
    <property type="entry name" value="ZF_RANBP2_2"/>
    <property type="match status" value="2"/>
</dbReference>
<accession>A0AAN9Z5V4</accession>
<dbReference type="PROSITE" id="PS00518">
    <property type="entry name" value="ZF_RING_1"/>
    <property type="match status" value="1"/>
</dbReference>
<evidence type="ECO:0000259" key="19">
    <source>
        <dbReference type="PROSITE" id="PS51873"/>
    </source>
</evidence>
<dbReference type="InterPro" id="IPR047559">
    <property type="entry name" value="HOIL1_RBR_mRING-HC-C3HC3D"/>
</dbReference>
<dbReference type="InterPro" id="IPR017907">
    <property type="entry name" value="Znf_RING_CS"/>
</dbReference>
<dbReference type="SUPFAM" id="SSF90209">
    <property type="entry name" value="Ran binding protein zinc finger-like"/>
    <property type="match status" value="1"/>
</dbReference>
<evidence type="ECO:0000313" key="20">
    <source>
        <dbReference type="EMBL" id="KAK7864089.1"/>
    </source>
</evidence>
<feature type="region of interest" description="Disordered" evidence="15">
    <location>
        <begin position="1"/>
        <end position="30"/>
    </location>
</feature>
<dbReference type="EC" id="2.3.2.31" evidence="4"/>
<feature type="region of interest" description="Disordered" evidence="15">
    <location>
        <begin position="1139"/>
        <end position="1172"/>
    </location>
</feature>
<evidence type="ECO:0000256" key="1">
    <source>
        <dbReference type="ARBA" id="ARBA00001798"/>
    </source>
</evidence>
<evidence type="ECO:0000256" key="11">
    <source>
        <dbReference type="ARBA" id="ARBA00022786"/>
    </source>
</evidence>
<dbReference type="InterPro" id="IPR036443">
    <property type="entry name" value="Znf_RanBP2_sf"/>
</dbReference>
<dbReference type="GO" id="GO:0097039">
    <property type="term" value="P:protein linear polyubiquitination"/>
    <property type="evidence" value="ECO:0007669"/>
    <property type="project" value="TreeGrafter"/>
</dbReference>
<proteinExistence type="inferred from homology"/>
<feature type="domain" description="Ubiquitin-like" evidence="16">
    <location>
        <begin position="1467"/>
        <end position="1529"/>
    </location>
</feature>
<feature type="compositionally biased region" description="Basic and acidic residues" evidence="15">
    <location>
        <begin position="297"/>
        <end position="307"/>
    </location>
</feature>
<dbReference type="PROSITE" id="PS50053">
    <property type="entry name" value="UBIQUITIN_2"/>
    <property type="match status" value="1"/>
</dbReference>
<feature type="region of interest" description="Disordered" evidence="15">
    <location>
        <begin position="464"/>
        <end position="582"/>
    </location>
</feature>
<feature type="compositionally biased region" description="Basic and acidic residues" evidence="15">
    <location>
        <begin position="1007"/>
        <end position="1029"/>
    </location>
</feature>
<feature type="compositionally biased region" description="Low complexity" evidence="15">
    <location>
        <begin position="1066"/>
        <end position="1088"/>
    </location>
</feature>
<dbReference type="InterPro" id="IPR013083">
    <property type="entry name" value="Znf_RING/FYVE/PHD"/>
</dbReference>
<evidence type="ECO:0000256" key="8">
    <source>
        <dbReference type="ARBA" id="ARBA00022723"/>
    </source>
</evidence>
<dbReference type="PROSITE" id="PS01358">
    <property type="entry name" value="ZF_RANBP2_1"/>
    <property type="match status" value="2"/>
</dbReference>
<dbReference type="InterPro" id="IPR001841">
    <property type="entry name" value="Znf_RING"/>
</dbReference>
<feature type="compositionally biased region" description="Low complexity" evidence="15">
    <location>
        <begin position="411"/>
        <end position="423"/>
    </location>
</feature>
<feature type="compositionally biased region" description="Low complexity" evidence="15">
    <location>
        <begin position="883"/>
        <end position="936"/>
    </location>
</feature>
<dbReference type="CDD" id="cd20345">
    <property type="entry name" value="BRcat_RBR_HOIL1"/>
    <property type="match status" value="1"/>
</dbReference>
<dbReference type="InterPro" id="IPR051628">
    <property type="entry name" value="LUBAC_E3_Ligases"/>
</dbReference>
<feature type="domain" description="RING-type" evidence="19">
    <location>
        <begin position="1820"/>
        <end position="2048"/>
    </location>
</feature>
<dbReference type="GO" id="GO:0071797">
    <property type="term" value="C:LUBAC complex"/>
    <property type="evidence" value="ECO:0007669"/>
    <property type="project" value="TreeGrafter"/>
</dbReference>
<evidence type="ECO:0000256" key="4">
    <source>
        <dbReference type="ARBA" id="ARBA00012251"/>
    </source>
</evidence>
<feature type="compositionally biased region" description="Low complexity" evidence="15">
    <location>
        <begin position="384"/>
        <end position="396"/>
    </location>
</feature>
<feature type="compositionally biased region" description="Basic and acidic residues" evidence="15">
    <location>
        <begin position="506"/>
        <end position="518"/>
    </location>
</feature>
<dbReference type="Pfam" id="PF00641">
    <property type="entry name" value="Zn_ribbon_RanBP"/>
    <property type="match status" value="2"/>
</dbReference>
<dbReference type="InterPro" id="IPR047558">
    <property type="entry name" value="BRcat_RBR_HOIL1"/>
</dbReference>
<evidence type="ECO:0000259" key="18">
    <source>
        <dbReference type="PROSITE" id="PS50199"/>
    </source>
</evidence>
<evidence type="ECO:0000256" key="6">
    <source>
        <dbReference type="ARBA" id="ARBA00022553"/>
    </source>
</evidence>
<feature type="region of interest" description="Disordered" evidence="15">
    <location>
        <begin position="47"/>
        <end position="79"/>
    </location>
</feature>
<dbReference type="Gene3D" id="3.10.20.90">
    <property type="entry name" value="Phosphatidylinositol 3-kinase Catalytic Subunit, Chain A, domain 1"/>
    <property type="match status" value="1"/>
</dbReference>
<dbReference type="PANTHER" id="PTHR22770:SF13">
    <property type="entry name" value="RING-TYPE DOMAIN-CONTAINING PROTEIN"/>
    <property type="match status" value="1"/>
</dbReference>
<feature type="compositionally biased region" description="Basic and acidic residues" evidence="15">
    <location>
        <begin position="1139"/>
        <end position="1150"/>
    </location>
</feature>
<feature type="domain" description="RanBP2-type" evidence="18">
    <location>
        <begin position="821"/>
        <end position="850"/>
    </location>
</feature>
<gene>
    <name evidence="20" type="ORF">R5R35_002733</name>
</gene>
<name>A0AAN9Z5V4_9ORTH</name>